<dbReference type="PANTHER" id="PTHR33993">
    <property type="entry name" value="GLYOXALASE-RELATED"/>
    <property type="match status" value="1"/>
</dbReference>
<feature type="region of interest" description="Disordered" evidence="1">
    <location>
        <begin position="277"/>
        <end position="299"/>
    </location>
</feature>
<dbReference type="InterPro" id="IPR037523">
    <property type="entry name" value="VOC_core"/>
</dbReference>
<feature type="domain" description="VOC" evidence="2">
    <location>
        <begin position="136"/>
        <end position="251"/>
    </location>
</feature>
<reference evidence="3" key="1">
    <citation type="journal article" date="2021" name="Front. Microbiol.">
        <title>Comprehensive Comparative Genomics and Phenotyping of Methylobacterium Species.</title>
        <authorList>
            <person name="Alessa O."/>
            <person name="Ogura Y."/>
            <person name="Fujitani Y."/>
            <person name="Takami H."/>
            <person name="Hayashi T."/>
            <person name="Sahin N."/>
            <person name="Tani A."/>
        </authorList>
    </citation>
    <scope>NUCLEOTIDE SEQUENCE</scope>
    <source>
        <strain evidence="3">KCTC 52305</strain>
    </source>
</reference>
<evidence type="ECO:0000256" key="1">
    <source>
        <dbReference type="SAM" id="MobiDB-lite"/>
    </source>
</evidence>
<evidence type="ECO:0000313" key="4">
    <source>
        <dbReference type="Proteomes" id="UP001055167"/>
    </source>
</evidence>
<sequence length="299" mass="30930">MVPTHGRFVWFELITRDAAAAAAFYGDVVGWGVRDASGPGMPYRLLTVGETSVCGIMELAPGGATEAGPSWIGYVGDVDVDAAARRAVGLGGSLHIGPMQVPGVSRFAVIADPQAARLGLFRWLMPRPEEGGLADRLGHVGWSELLAADGRAALAFYRALFGWDEAAGEAAGNDRVLASGGRVIGGVVTKPASVPAPFWLHYFVVPDIARAAERVTAGGGWILEGPLEGPGGAWILHGVDPQGALFALLGRGSARTVGARWAADWPGRPSGGRVLVTRIGPRTPAAPEAPPEGPPEPDG</sequence>
<dbReference type="Pfam" id="PF00903">
    <property type="entry name" value="Glyoxalase"/>
    <property type="match status" value="2"/>
</dbReference>
<dbReference type="Proteomes" id="UP001055167">
    <property type="component" value="Unassembled WGS sequence"/>
</dbReference>
<feature type="compositionally biased region" description="Pro residues" evidence="1">
    <location>
        <begin position="287"/>
        <end position="299"/>
    </location>
</feature>
<evidence type="ECO:0000313" key="3">
    <source>
        <dbReference type="EMBL" id="GJD49695.1"/>
    </source>
</evidence>
<keyword evidence="4" id="KW-1185">Reference proteome</keyword>
<accession>A0ABQ4QWE8</accession>
<dbReference type="PROSITE" id="PS51819">
    <property type="entry name" value="VOC"/>
    <property type="match status" value="2"/>
</dbReference>
<dbReference type="EMBL" id="BPQH01000006">
    <property type="protein sequence ID" value="GJD49695.1"/>
    <property type="molecule type" value="Genomic_DNA"/>
</dbReference>
<reference evidence="3" key="2">
    <citation type="submission" date="2021-08" db="EMBL/GenBank/DDBJ databases">
        <authorList>
            <person name="Tani A."/>
            <person name="Ola A."/>
            <person name="Ogura Y."/>
            <person name="Katsura K."/>
            <person name="Hayashi T."/>
        </authorList>
    </citation>
    <scope>NUCLEOTIDE SEQUENCE</scope>
    <source>
        <strain evidence="3">KCTC 52305</strain>
    </source>
</reference>
<dbReference type="InterPro" id="IPR004360">
    <property type="entry name" value="Glyas_Fos-R_dOase_dom"/>
</dbReference>
<dbReference type="PANTHER" id="PTHR33993:SF14">
    <property type="entry name" value="GB|AAF24581.1"/>
    <property type="match status" value="1"/>
</dbReference>
<proteinExistence type="predicted"/>
<gene>
    <name evidence="3" type="ORF">OPKNFCMD_2428</name>
</gene>
<dbReference type="SUPFAM" id="SSF54593">
    <property type="entry name" value="Glyoxalase/Bleomycin resistance protein/Dihydroxybiphenyl dioxygenase"/>
    <property type="match status" value="2"/>
</dbReference>
<feature type="domain" description="VOC" evidence="2">
    <location>
        <begin position="7"/>
        <end position="123"/>
    </location>
</feature>
<comment type="caution">
    <text evidence="3">The sequence shown here is derived from an EMBL/GenBank/DDBJ whole genome shotgun (WGS) entry which is preliminary data.</text>
</comment>
<dbReference type="CDD" id="cd07247">
    <property type="entry name" value="SgaA_N_like"/>
    <property type="match status" value="2"/>
</dbReference>
<evidence type="ECO:0000259" key="2">
    <source>
        <dbReference type="PROSITE" id="PS51819"/>
    </source>
</evidence>
<dbReference type="Gene3D" id="3.10.180.10">
    <property type="entry name" value="2,3-Dihydroxybiphenyl 1,2-Dioxygenase, domain 1"/>
    <property type="match status" value="2"/>
</dbReference>
<dbReference type="InterPro" id="IPR052164">
    <property type="entry name" value="Anthracycline_SecMetBiosynth"/>
</dbReference>
<protein>
    <submittedName>
        <fullName evidence="3">Glyoxylase CFP32</fullName>
    </submittedName>
</protein>
<dbReference type="RefSeq" id="WP_128563739.1">
    <property type="nucleotide sequence ID" value="NZ_BPQH01000006.1"/>
</dbReference>
<dbReference type="InterPro" id="IPR029068">
    <property type="entry name" value="Glyas_Bleomycin-R_OHBP_Dase"/>
</dbReference>
<name>A0ABQ4QWE8_9HYPH</name>
<organism evidence="3 4">
    <name type="scientific">Methylobacterium crusticola</name>
    <dbReference type="NCBI Taxonomy" id="1697972"/>
    <lineage>
        <taxon>Bacteria</taxon>
        <taxon>Pseudomonadati</taxon>
        <taxon>Pseudomonadota</taxon>
        <taxon>Alphaproteobacteria</taxon>
        <taxon>Hyphomicrobiales</taxon>
        <taxon>Methylobacteriaceae</taxon>
        <taxon>Methylobacterium</taxon>
    </lineage>
</organism>